<dbReference type="GO" id="GO:0140098">
    <property type="term" value="F:catalytic activity, acting on RNA"/>
    <property type="evidence" value="ECO:0007669"/>
    <property type="project" value="UniProtKB-ARBA"/>
</dbReference>
<evidence type="ECO:0000256" key="2">
    <source>
        <dbReference type="ARBA" id="ARBA00031870"/>
    </source>
</evidence>
<evidence type="ECO:0000313" key="6">
    <source>
        <dbReference type="Proteomes" id="UP000515570"/>
    </source>
</evidence>
<dbReference type="GO" id="GO:0003723">
    <property type="term" value="F:RNA binding"/>
    <property type="evidence" value="ECO:0007669"/>
    <property type="project" value="InterPro"/>
</dbReference>
<keyword evidence="6" id="KW-1185">Reference proteome</keyword>
<dbReference type="GO" id="GO:0000455">
    <property type="term" value="P:enzyme-directed rRNA pseudouridine synthesis"/>
    <property type="evidence" value="ECO:0007669"/>
    <property type="project" value="TreeGrafter"/>
</dbReference>
<dbReference type="RefSeq" id="WP_182384930.1">
    <property type="nucleotide sequence ID" value="NZ_CP059833.1"/>
</dbReference>
<dbReference type="SUPFAM" id="SSF55120">
    <property type="entry name" value="Pseudouridine synthase"/>
    <property type="match status" value="1"/>
</dbReference>
<dbReference type="PANTHER" id="PTHR21600">
    <property type="entry name" value="MITOCHONDRIAL RNA PSEUDOURIDINE SYNTHASE"/>
    <property type="match status" value="1"/>
</dbReference>
<dbReference type="InterPro" id="IPR006145">
    <property type="entry name" value="PsdUridine_synth_RsuA/RluA"/>
</dbReference>
<dbReference type="AlphaFoldDB" id="A0A7G5FBX9"/>
<dbReference type="PANTHER" id="PTHR21600:SF84">
    <property type="entry name" value="PSEUDOURIDINE SYNTHASE RSUA_RLUA-LIKE DOMAIN-CONTAINING PROTEIN"/>
    <property type="match status" value="1"/>
</dbReference>
<dbReference type="EMBL" id="CP059833">
    <property type="protein sequence ID" value="QMV84120.1"/>
    <property type="molecule type" value="Genomic_DNA"/>
</dbReference>
<comment type="catalytic activity">
    <reaction evidence="1">
        <text>a uridine in RNA = a pseudouridine in RNA</text>
        <dbReference type="Rhea" id="RHEA:48348"/>
        <dbReference type="Rhea" id="RHEA-COMP:12068"/>
        <dbReference type="Rhea" id="RHEA-COMP:12069"/>
        <dbReference type="ChEBI" id="CHEBI:65314"/>
        <dbReference type="ChEBI" id="CHEBI:65315"/>
    </reaction>
</comment>
<dbReference type="InterPro" id="IPR050188">
    <property type="entry name" value="RluA_PseudoU_synthase"/>
</dbReference>
<dbReference type="GO" id="GO:0009982">
    <property type="term" value="F:pseudouridine synthase activity"/>
    <property type="evidence" value="ECO:0007669"/>
    <property type="project" value="InterPro"/>
</dbReference>
<dbReference type="Proteomes" id="UP000515570">
    <property type="component" value="Chromosome"/>
</dbReference>
<organism evidence="5 6">
    <name type="scientific">Corynebacterium hindlerae</name>
    <dbReference type="NCBI Taxonomy" id="699041"/>
    <lineage>
        <taxon>Bacteria</taxon>
        <taxon>Bacillati</taxon>
        <taxon>Actinomycetota</taxon>
        <taxon>Actinomycetes</taxon>
        <taxon>Mycobacteriales</taxon>
        <taxon>Corynebacteriaceae</taxon>
        <taxon>Corynebacterium</taxon>
    </lineage>
</organism>
<proteinExistence type="predicted"/>
<dbReference type="Pfam" id="PF00849">
    <property type="entry name" value="PseudoU_synth_2"/>
    <property type="match status" value="1"/>
</dbReference>
<dbReference type="Gene3D" id="3.30.2350.10">
    <property type="entry name" value="Pseudouridine synthase"/>
    <property type="match status" value="1"/>
</dbReference>
<evidence type="ECO:0000259" key="4">
    <source>
        <dbReference type="Pfam" id="PF00849"/>
    </source>
</evidence>
<protein>
    <recommendedName>
        <fullName evidence="2">RNA pseudouridylate synthase</fullName>
    </recommendedName>
    <alternativeName>
        <fullName evidence="3">RNA-uridine isomerase</fullName>
    </alternativeName>
</protein>
<dbReference type="InterPro" id="IPR020103">
    <property type="entry name" value="PsdUridine_synth_cat_dom_sf"/>
</dbReference>
<name>A0A7G5FBX9_9CORY</name>
<sequence>MIWPIPWVKKSTIGPMIELISMGKRIVQPLPVRDGLNPSRVRFPDDAPPMTAYEFVEHLIATQRYVHPDDDAAALDKRFADQEVVDQRGNPFQPSDMMKAGMDIWFYRIPAPEKVVPHQIGIIHEDAELLVVDKPAFLATFPRGSHITESVLVRMRRQTGNQELSPAHRLDRLTSGVLVLTKKREIRGVYQELFARREVDKVYEAIADANPQIATGTVWEHRMEKERGEFKTRLVDGPINARTEVNKVIPVTDSEQARLEEMHGPLPPQARYELHPLTGRTHQLRLHMFTAGSPILGDPVYPDVLPVDAEDFDIPMHLLSRRLSFVDPLTGTPREFVSHLSPILGTLLNPV</sequence>
<dbReference type="PROSITE" id="PS01129">
    <property type="entry name" value="PSI_RLU"/>
    <property type="match status" value="1"/>
</dbReference>
<accession>A0A7G5FBX9</accession>
<evidence type="ECO:0000256" key="1">
    <source>
        <dbReference type="ARBA" id="ARBA00000073"/>
    </source>
</evidence>
<evidence type="ECO:0000313" key="5">
    <source>
        <dbReference type="EMBL" id="QMV84120.1"/>
    </source>
</evidence>
<feature type="domain" description="Pseudouridine synthase RsuA/RluA-like" evidence="4">
    <location>
        <begin position="129"/>
        <end position="288"/>
    </location>
</feature>
<reference evidence="5 6" key="1">
    <citation type="submission" date="2020-07" db="EMBL/GenBank/DDBJ databases">
        <title>non toxigenic Corynebacterium sp. nov from a clinical source.</title>
        <authorList>
            <person name="Bernier A.-M."/>
            <person name="Bernard K."/>
        </authorList>
    </citation>
    <scope>NUCLEOTIDE SEQUENCE [LARGE SCALE GENOMIC DNA]</scope>
    <source>
        <strain evidence="6">NML 93-0612</strain>
    </source>
</reference>
<gene>
    <name evidence="5" type="ORF">HW450_06925</name>
</gene>
<dbReference type="InterPro" id="IPR006224">
    <property type="entry name" value="PsdUridine_synth_RluA-like_CS"/>
</dbReference>
<evidence type="ECO:0000256" key="3">
    <source>
        <dbReference type="ARBA" id="ARBA00033164"/>
    </source>
</evidence>